<dbReference type="KEGG" id="nan:AArc1_1137"/>
<accession>A0A346PD83</accession>
<dbReference type="EMBL" id="CP024047">
    <property type="protein sequence ID" value="AXR77478.1"/>
    <property type="molecule type" value="Genomic_DNA"/>
</dbReference>
<feature type="compositionally biased region" description="Low complexity" evidence="1">
    <location>
        <begin position="29"/>
        <end position="42"/>
    </location>
</feature>
<dbReference type="RefSeq" id="WP_133412328.1">
    <property type="nucleotide sequence ID" value="NZ_CP024047.1"/>
</dbReference>
<proteinExistence type="predicted"/>
<reference evidence="3" key="1">
    <citation type="submission" date="2017-10" db="EMBL/GenBank/DDBJ databases">
        <title>Phenotypic and genomic properties of facultatively anaerobic sulfur-reducing natronoarchaea from hypersaline soda lakes.</title>
        <authorList>
            <person name="Sorokin D.Y."/>
            <person name="Kublanov I.V."/>
            <person name="Roman P."/>
            <person name="Sinninghe Damste J.S."/>
            <person name="Golyshin P.N."/>
            <person name="Rojo D."/>
            <person name="Ciordia S."/>
            <person name="Mena Md.C."/>
            <person name="Ferrer M."/>
            <person name="Messina E."/>
            <person name="Smedile F."/>
            <person name="La Spada G."/>
            <person name="La Cono V."/>
            <person name="Yakimov M.M."/>
        </authorList>
    </citation>
    <scope>NUCLEOTIDE SEQUENCE [LARGE SCALE GENOMIC DNA]</scope>
    <source>
        <strain evidence="3">AArc1</strain>
    </source>
</reference>
<sequence length="618" mass="70317">MSRDSEEKPREPIDGDQETGASEPRTGQSSISGEESGEGSPSDLKDIQVKLVDEVLEAEKQQVHVDRQIKPETDISPTGVTGLETLSKDNIDISKIRHSVDQRIAPQKDITATCNQLTIPVTKGLEAYTVSHTDIKTVSPNQKLEEEEEFQLATLQELLSDKIEHSVNHHMIPAQQQSQSREPMELDKEDPVFTWGGGSPYSSGRPKLVLHRSTENLDTLPFLQVLLRDTYKEIEGGEPGAETVEFVANEPRIPQVQKNIVTLDLTNGEWKSNMRGETPVIERNDVDIVSTLREVSSTLYTGELGYFVVNIPDEWEGDLLQGDFFDRLVKRVAEAGLPEEEESEGFFEVLQSSPVVIADPKVEDKSELIESVARYFSINSSPDRFVSVDQVEQVRERALKRNDWKRIALTERQSSGKESDEHYFWKAAITEGLAWEMQQYFETQERPNQDDQSFEGFVRDEILENRIIETEKDMGDSDEETGIEPDIFIKSFYQNWVEDGTKKFLDLDEDITQDVAIEFETGRSEGAFNFRKVRETLEKYPDAEASRKMICLVLPTRLFFRGEKRAQMILDLVSSWDKEDPGQNLSAEVFVPVLEDGYCRGLESADEVVDRLYRGEER</sequence>
<name>A0A346PD83_9EURY</name>
<evidence type="ECO:0000256" key="1">
    <source>
        <dbReference type="SAM" id="MobiDB-lite"/>
    </source>
</evidence>
<dbReference type="Proteomes" id="UP000258707">
    <property type="component" value="Chromosome"/>
</dbReference>
<dbReference type="AlphaFoldDB" id="A0A346PD83"/>
<feature type="compositionally biased region" description="Basic and acidic residues" evidence="1">
    <location>
        <begin position="1"/>
        <end position="13"/>
    </location>
</feature>
<dbReference type="GeneID" id="37637948"/>
<evidence type="ECO:0000313" key="2">
    <source>
        <dbReference type="EMBL" id="AXR77478.1"/>
    </source>
</evidence>
<feature type="region of interest" description="Disordered" evidence="1">
    <location>
        <begin position="1"/>
        <end position="47"/>
    </location>
</feature>
<organism evidence="2 3">
    <name type="scientific">Natrarchaeobaculum sulfurireducens</name>
    <dbReference type="NCBI Taxonomy" id="2044521"/>
    <lineage>
        <taxon>Archaea</taxon>
        <taxon>Methanobacteriati</taxon>
        <taxon>Methanobacteriota</taxon>
        <taxon>Stenosarchaea group</taxon>
        <taxon>Halobacteria</taxon>
        <taxon>Halobacteriales</taxon>
        <taxon>Natrialbaceae</taxon>
        <taxon>Natrarchaeobaculum</taxon>
    </lineage>
</organism>
<gene>
    <name evidence="2" type="ORF">AArc1_1137</name>
</gene>
<evidence type="ECO:0000313" key="3">
    <source>
        <dbReference type="Proteomes" id="UP000258707"/>
    </source>
</evidence>
<protein>
    <submittedName>
        <fullName evidence="2">Uncharacterized protein</fullName>
    </submittedName>
</protein>